<sequence>MADSFAIRNVFNLGVTLGACFNIKKGKRNAQDNLVSNVVFYIVDWLFSLLLRCDQRAAREQYITSKSYSPMQRMGCDGKTHACFSALNLVVLARIPAVLGFQAFVR</sequence>
<reference evidence="1 2" key="1">
    <citation type="submission" date="2024-09" db="EMBL/GenBank/DDBJ databases">
        <authorList>
            <person name="Sun Q."/>
            <person name="Mori K."/>
        </authorList>
    </citation>
    <scope>NUCLEOTIDE SEQUENCE [LARGE SCALE GENOMIC DNA]</scope>
    <source>
        <strain evidence="1 2">KCTC 23315</strain>
    </source>
</reference>
<gene>
    <name evidence="1" type="ORF">ACFFJP_06355</name>
</gene>
<protein>
    <submittedName>
        <fullName evidence="1">Uncharacterized protein</fullName>
    </submittedName>
</protein>
<dbReference type="RefSeq" id="WP_377241576.1">
    <property type="nucleotide sequence ID" value="NZ_JBHLXP010000001.1"/>
</dbReference>
<evidence type="ECO:0000313" key="2">
    <source>
        <dbReference type="Proteomes" id="UP001589813"/>
    </source>
</evidence>
<comment type="caution">
    <text evidence="1">The sequence shown here is derived from an EMBL/GenBank/DDBJ whole genome shotgun (WGS) entry which is preliminary data.</text>
</comment>
<accession>A0ABV6BBX8</accession>
<dbReference type="Proteomes" id="UP001589813">
    <property type="component" value="Unassembled WGS sequence"/>
</dbReference>
<evidence type="ECO:0000313" key="1">
    <source>
        <dbReference type="EMBL" id="MFC0047904.1"/>
    </source>
</evidence>
<organism evidence="1 2">
    <name type="scientific">Rheinheimera tilapiae</name>
    <dbReference type="NCBI Taxonomy" id="875043"/>
    <lineage>
        <taxon>Bacteria</taxon>
        <taxon>Pseudomonadati</taxon>
        <taxon>Pseudomonadota</taxon>
        <taxon>Gammaproteobacteria</taxon>
        <taxon>Chromatiales</taxon>
        <taxon>Chromatiaceae</taxon>
        <taxon>Rheinheimera</taxon>
    </lineage>
</organism>
<keyword evidence="2" id="KW-1185">Reference proteome</keyword>
<dbReference type="EMBL" id="JBHLXP010000001">
    <property type="protein sequence ID" value="MFC0047904.1"/>
    <property type="molecule type" value="Genomic_DNA"/>
</dbReference>
<name>A0ABV6BBX8_9GAMM</name>
<proteinExistence type="predicted"/>